<evidence type="ECO:0000256" key="6">
    <source>
        <dbReference type="RuleBase" id="RU000461"/>
    </source>
</evidence>
<evidence type="ECO:0000256" key="1">
    <source>
        <dbReference type="ARBA" id="ARBA00010617"/>
    </source>
</evidence>
<keyword evidence="2 5" id="KW-0479">Metal-binding</keyword>
<dbReference type="AlphaFoldDB" id="A0A9P6JH39"/>
<dbReference type="InterPro" id="IPR017972">
    <property type="entry name" value="Cyt_P450_CS"/>
</dbReference>
<reference evidence="7" key="1">
    <citation type="journal article" date="2020" name="Fungal Divers.">
        <title>Resolving the Mortierellaceae phylogeny through synthesis of multi-gene phylogenetics and phylogenomics.</title>
        <authorList>
            <person name="Vandepol N."/>
            <person name="Liber J."/>
            <person name="Desiro A."/>
            <person name="Na H."/>
            <person name="Kennedy M."/>
            <person name="Barry K."/>
            <person name="Grigoriev I.V."/>
            <person name="Miller A.N."/>
            <person name="O'Donnell K."/>
            <person name="Stajich J.E."/>
            <person name="Bonito G."/>
        </authorList>
    </citation>
    <scope>NUCLEOTIDE SEQUENCE</scope>
    <source>
        <strain evidence="7">MES-2147</strain>
    </source>
</reference>
<evidence type="ECO:0000256" key="2">
    <source>
        <dbReference type="ARBA" id="ARBA00022723"/>
    </source>
</evidence>
<comment type="cofactor">
    <cofactor evidence="5">
        <name>heme</name>
        <dbReference type="ChEBI" id="CHEBI:30413"/>
    </cofactor>
</comment>
<evidence type="ECO:0000256" key="4">
    <source>
        <dbReference type="ARBA" id="ARBA00023004"/>
    </source>
</evidence>
<keyword evidence="5 6" id="KW-0349">Heme</keyword>
<keyword evidence="3 6" id="KW-0560">Oxidoreductase</keyword>
<dbReference type="OrthoDB" id="1470350at2759"/>
<gene>
    <name evidence="7" type="ORF">BGZ65_007404</name>
</gene>
<dbReference type="EMBL" id="JAAAHW010004190">
    <property type="protein sequence ID" value="KAF9977408.1"/>
    <property type="molecule type" value="Genomic_DNA"/>
</dbReference>
<dbReference type="InterPro" id="IPR036396">
    <property type="entry name" value="Cyt_P450_sf"/>
</dbReference>
<dbReference type="GO" id="GO:0020037">
    <property type="term" value="F:heme binding"/>
    <property type="evidence" value="ECO:0007669"/>
    <property type="project" value="InterPro"/>
</dbReference>
<organism evidence="7 8">
    <name type="scientific">Modicella reniformis</name>
    <dbReference type="NCBI Taxonomy" id="1440133"/>
    <lineage>
        <taxon>Eukaryota</taxon>
        <taxon>Fungi</taxon>
        <taxon>Fungi incertae sedis</taxon>
        <taxon>Mucoromycota</taxon>
        <taxon>Mortierellomycotina</taxon>
        <taxon>Mortierellomycetes</taxon>
        <taxon>Mortierellales</taxon>
        <taxon>Mortierellaceae</taxon>
        <taxon>Modicella</taxon>
    </lineage>
</organism>
<comment type="caution">
    <text evidence="7">The sequence shown here is derived from an EMBL/GenBank/DDBJ whole genome shotgun (WGS) entry which is preliminary data.</text>
</comment>
<evidence type="ECO:0000313" key="7">
    <source>
        <dbReference type="EMBL" id="KAF9977408.1"/>
    </source>
</evidence>
<proteinExistence type="inferred from homology"/>
<dbReference type="InterPro" id="IPR001128">
    <property type="entry name" value="Cyt_P450"/>
</dbReference>
<dbReference type="GO" id="GO:0005506">
    <property type="term" value="F:iron ion binding"/>
    <property type="evidence" value="ECO:0007669"/>
    <property type="project" value="InterPro"/>
</dbReference>
<evidence type="ECO:0000256" key="5">
    <source>
        <dbReference type="PIRSR" id="PIRSR602401-1"/>
    </source>
</evidence>
<keyword evidence="4 5" id="KW-0408">Iron</keyword>
<comment type="similarity">
    <text evidence="1 6">Belongs to the cytochrome P450 family.</text>
</comment>
<dbReference type="GO" id="GO:0004497">
    <property type="term" value="F:monooxygenase activity"/>
    <property type="evidence" value="ECO:0007669"/>
    <property type="project" value="UniProtKB-KW"/>
</dbReference>
<evidence type="ECO:0000313" key="8">
    <source>
        <dbReference type="Proteomes" id="UP000749646"/>
    </source>
</evidence>
<name>A0A9P6JH39_9FUNG</name>
<dbReference type="PANTHER" id="PTHR24296">
    <property type="entry name" value="CYTOCHROME P450"/>
    <property type="match status" value="1"/>
</dbReference>
<feature type="binding site" description="axial binding residue" evidence="5">
    <location>
        <position position="493"/>
    </location>
    <ligand>
        <name>heme</name>
        <dbReference type="ChEBI" id="CHEBI:30413"/>
    </ligand>
    <ligandPart>
        <name>Fe</name>
        <dbReference type="ChEBI" id="CHEBI:18248"/>
    </ligandPart>
</feature>
<dbReference type="SUPFAM" id="SSF48264">
    <property type="entry name" value="Cytochrome P450"/>
    <property type="match status" value="1"/>
</dbReference>
<evidence type="ECO:0008006" key="9">
    <source>
        <dbReference type="Google" id="ProtNLM"/>
    </source>
</evidence>
<keyword evidence="6" id="KW-0503">Monooxygenase</keyword>
<dbReference type="Pfam" id="PF00067">
    <property type="entry name" value="p450"/>
    <property type="match status" value="1"/>
</dbReference>
<dbReference type="Gene3D" id="1.10.630.10">
    <property type="entry name" value="Cytochrome P450"/>
    <property type="match status" value="1"/>
</dbReference>
<dbReference type="InterPro" id="IPR002401">
    <property type="entry name" value="Cyt_P450_E_grp-I"/>
</dbReference>
<dbReference type="GO" id="GO:0016705">
    <property type="term" value="F:oxidoreductase activity, acting on paired donors, with incorporation or reduction of molecular oxygen"/>
    <property type="evidence" value="ECO:0007669"/>
    <property type="project" value="InterPro"/>
</dbReference>
<dbReference type="PRINTS" id="PR00463">
    <property type="entry name" value="EP450I"/>
</dbReference>
<evidence type="ECO:0000256" key="3">
    <source>
        <dbReference type="ARBA" id="ARBA00023002"/>
    </source>
</evidence>
<dbReference type="Proteomes" id="UP000749646">
    <property type="component" value="Unassembled WGS sequence"/>
</dbReference>
<keyword evidence="8" id="KW-1185">Reference proteome</keyword>
<protein>
    <recommendedName>
        <fullName evidence="9">Cytochrome P450</fullName>
    </recommendedName>
</protein>
<accession>A0A9P6JH39</accession>
<sequence length="548" mass="61841">MNTAALSTLFTVLKDRIMRGPRTRGQKAGLLAFLSLLLLMAKYPDRAIGTRARPDLKQVLWRGLPLIGHTLSILKNRDRFLDVVVENFEAVQDNIMTTTIVGLGRVIAINDPVLLEYIMKTNFENYEKGYILNSTMSQVLGNGKSGIYSFDDVEGGLEKTASHVFSTKIYRALIDGPFTTHSLQLCSVLDRAAQEGRPVDLQALFLRLTLDAFAKLSFGLDIDSMGKDGRDPFGSSFDYAVVATDERFMNPLWRLTDKLTSKGSKMRQAVKVIDSYAYDAIRKRRIESTEEAQRRQGATGREDLLDLFMKWRDDDGRALTDVELRDVFINFVIAGRDTTAQALSWMYYEVMMNPAVEKNLWQEIDKNGNTPTYEMLTKEMRYATAAFHETLRLYPPVPRNLKTAVADDVLPNGVPVHAGDRIMFSTYAIGRNKSVWGPQAPEFLPERWFEGNAVEIEKGVLNNKAYSDDHVWPKVRKESQFKFSSFNAGPRICLGQTFATLEALTVINMISSRFQFKLVPGQGPPEQVASLTLPMKNPLMATVTRRQK</sequence>
<dbReference type="PRINTS" id="PR00385">
    <property type="entry name" value="P450"/>
</dbReference>
<dbReference type="GO" id="GO:0006629">
    <property type="term" value="P:lipid metabolic process"/>
    <property type="evidence" value="ECO:0007669"/>
    <property type="project" value="UniProtKB-ARBA"/>
</dbReference>
<dbReference type="PROSITE" id="PS00086">
    <property type="entry name" value="CYTOCHROME_P450"/>
    <property type="match status" value="1"/>
</dbReference>